<sequence length="154" mass="17463">MENRIAFSLTEAEENQLNLYLNGILEILTPKSVVLSAKDRKNLAKLGDGGLPFAEKAIGYMASDPQFKPDFLLTADAEIDLDAYKETRKYVTNAEQIFRMIDDVSILSGSEAYTAALVYYRSVKFHADAKQPRAKEIYDDLAKRFERKSKKKTK</sequence>
<comment type="caution">
    <text evidence="1">The sequence shown here is derived from an EMBL/GenBank/DDBJ whole genome shotgun (WGS) entry which is preliminary data.</text>
</comment>
<organism evidence="1 2">
    <name type="scientific">Arcicella lustrica</name>
    <dbReference type="NCBI Taxonomy" id="2984196"/>
    <lineage>
        <taxon>Bacteria</taxon>
        <taxon>Pseudomonadati</taxon>
        <taxon>Bacteroidota</taxon>
        <taxon>Cytophagia</taxon>
        <taxon>Cytophagales</taxon>
        <taxon>Flectobacillaceae</taxon>
        <taxon>Arcicella</taxon>
    </lineage>
</organism>
<dbReference type="RefSeq" id="WP_323689578.1">
    <property type="nucleotide sequence ID" value="NZ_JAYGIM010000022.1"/>
</dbReference>
<reference evidence="1 2" key="1">
    <citation type="submission" date="2023-12" db="EMBL/GenBank/DDBJ databases">
        <title>Novel species of the genus Arcicella isolated from rivers.</title>
        <authorList>
            <person name="Lu H."/>
        </authorList>
    </citation>
    <scope>NUCLEOTIDE SEQUENCE [LARGE SCALE GENOMIC DNA]</scope>
    <source>
        <strain evidence="1 2">DC25W</strain>
    </source>
</reference>
<accession>A0ABU5SQ89</accession>
<dbReference type="EMBL" id="JAYGIM010000022">
    <property type="protein sequence ID" value="MEA5429466.1"/>
    <property type="molecule type" value="Genomic_DNA"/>
</dbReference>
<proteinExistence type="predicted"/>
<dbReference type="Proteomes" id="UP001302222">
    <property type="component" value="Unassembled WGS sequence"/>
</dbReference>
<gene>
    <name evidence="1" type="ORF">VB798_22935</name>
</gene>
<evidence type="ECO:0000313" key="2">
    <source>
        <dbReference type="Proteomes" id="UP001302222"/>
    </source>
</evidence>
<evidence type="ECO:0000313" key="1">
    <source>
        <dbReference type="EMBL" id="MEA5429466.1"/>
    </source>
</evidence>
<keyword evidence="2" id="KW-1185">Reference proteome</keyword>
<protein>
    <submittedName>
        <fullName evidence="1">Uncharacterized protein</fullName>
    </submittedName>
</protein>
<name>A0ABU5SQ89_9BACT</name>